<dbReference type="Proteomes" id="UP000019102">
    <property type="component" value="Unassembled WGS sequence"/>
</dbReference>
<dbReference type="STRING" id="1298598.JCM21714_4700"/>
<comment type="caution">
    <text evidence="2">The sequence shown here is derived from an EMBL/GenBank/DDBJ whole genome shotgun (WGS) entry which is preliminary data.</text>
</comment>
<dbReference type="PANTHER" id="PTHR35337:SF1">
    <property type="entry name" value="SLR1478 PROTEIN"/>
    <property type="match status" value="1"/>
</dbReference>
<keyword evidence="1" id="KW-0472">Membrane</keyword>
<accession>W4VQH2</accession>
<feature type="transmembrane region" description="Helical" evidence="1">
    <location>
        <begin position="54"/>
        <end position="76"/>
    </location>
</feature>
<keyword evidence="1" id="KW-0812">Transmembrane</keyword>
<evidence type="ECO:0000313" key="3">
    <source>
        <dbReference type="Proteomes" id="UP000019102"/>
    </source>
</evidence>
<dbReference type="InterPro" id="IPR002798">
    <property type="entry name" value="SpoIIM-like"/>
</dbReference>
<dbReference type="eggNOG" id="ENOG5033KGY">
    <property type="taxonomic scope" value="Bacteria"/>
</dbReference>
<dbReference type="EMBL" id="BAVS01000062">
    <property type="protein sequence ID" value="GAE95456.1"/>
    <property type="molecule type" value="Genomic_DNA"/>
</dbReference>
<sequence>MQFKKTFLIILIISMLLFFLGMFFPMDIGKDEGSVEISFNELFFHNLRAQFTSILLGIMTLGIYSLFYMFLNFLLLGMVVTTLNQTESLIDVVQTIIFHGFFEIPAMLLSITLGIFTPWKIILMIKNKNFNFDSLRVIFSISILIVILTIIAAFIESLISQNML</sequence>
<feature type="transmembrane region" description="Helical" evidence="1">
    <location>
        <begin position="137"/>
        <end position="159"/>
    </location>
</feature>
<feature type="transmembrane region" description="Helical" evidence="1">
    <location>
        <begin position="96"/>
        <end position="116"/>
    </location>
</feature>
<evidence type="ECO:0000313" key="2">
    <source>
        <dbReference type="EMBL" id="GAE95456.1"/>
    </source>
</evidence>
<feature type="transmembrane region" description="Helical" evidence="1">
    <location>
        <begin position="6"/>
        <end position="24"/>
    </location>
</feature>
<dbReference type="Pfam" id="PF01944">
    <property type="entry name" value="SpoIIM"/>
    <property type="match status" value="1"/>
</dbReference>
<keyword evidence="1" id="KW-1133">Transmembrane helix</keyword>
<reference evidence="2 3" key="1">
    <citation type="journal article" date="2014" name="Genome Announc.">
        <title>Draft Genome Sequence of the Boron-Tolerant and Moderately Halotolerant Bacterium Gracilibacillus boraciitolerans JCM 21714T.</title>
        <authorList>
            <person name="Ahmed I."/>
            <person name="Oshima K."/>
            <person name="Suda W."/>
            <person name="Kitamura K."/>
            <person name="Iida T."/>
            <person name="Ohmori Y."/>
            <person name="Fujiwara T."/>
            <person name="Hattori M."/>
            <person name="Ohkuma M."/>
        </authorList>
    </citation>
    <scope>NUCLEOTIDE SEQUENCE [LARGE SCALE GENOMIC DNA]</scope>
    <source>
        <strain evidence="2 3">JCM 21714</strain>
    </source>
</reference>
<proteinExistence type="predicted"/>
<protein>
    <submittedName>
        <fullName evidence="2">Uncharacterized protein MJ0793</fullName>
    </submittedName>
</protein>
<dbReference type="AlphaFoldDB" id="W4VQH2"/>
<gene>
    <name evidence="2" type="ORF">JCM21714_4700</name>
</gene>
<dbReference type="PANTHER" id="PTHR35337">
    <property type="entry name" value="SLR1478 PROTEIN"/>
    <property type="match status" value="1"/>
</dbReference>
<evidence type="ECO:0000256" key="1">
    <source>
        <dbReference type="SAM" id="Phobius"/>
    </source>
</evidence>
<organism evidence="2 3">
    <name type="scientific">Gracilibacillus boraciitolerans JCM 21714</name>
    <dbReference type="NCBI Taxonomy" id="1298598"/>
    <lineage>
        <taxon>Bacteria</taxon>
        <taxon>Bacillati</taxon>
        <taxon>Bacillota</taxon>
        <taxon>Bacilli</taxon>
        <taxon>Bacillales</taxon>
        <taxon>Bacillaceae</taxon>
        <taxon>Gracilibacillus</taxon>
    </lineage>
</organism>
<keyword evidence="3" id="KW-1185">Reference proteome</keyword>
<name>W4VQH2_9BACI</name>